<evidence type="ECO:0000256" key="3">
    <source>
        <dbReference type="ARBA" id="ARBA00023004"/>
    </source>
</evidence>
<dbReference type="SUPFAM" id="SSF46626">
    <property type="entry name" value="Cytochrome c"/>
    <property type="match status" value="1"/>
</dbReference>
<dbReference type="Gene3D" id="1.10.760.10">
    <property type="entry name" value="Cytochrome c-like domain"/>
    <property type="match status" value="1"/>
</dbReference>
<feature type="domain" description="Cytochrome c" evidence="6">
    <location>
        <begin position="28"/>
        <end position="129"/>
    </location>
</feature>
<organism evidence="7 8">
    <name type="scientific">Devosia elaeis</name>
    <dbReference type="NCBI Taxonomy" id="1770058"/>
    <lineage>
        <taxon>Bacteria</taxon>
        <taxon>Pseudomonadati</taxon>
        <taxon>Pseudomonadota</taxon>
        <taxon>Alphaproteobacteria</taxon>
        <taxon>Hyphomicrobiales</taxon>
        <taxon>Devosiaceae</taxon>
        <taxon>Devosia</taxon>
    </lineage>
</organism>
<keyword evidence="8" id="KW-1185">Reference proteome</keyword>
<accession>A0A178HNI8</accession>
<keyword evidence="1 4" id="KW-0349">Heme</keyword>
<dbReference type="PROSITE" id="PS51007">
    <property type="entry name" value="CYTC"/>
    <property type="match status" value="1"/>
</dbReference>
<protein>
    <recommendedName>
        <fullName evidence="6">Cytochrome c domain-containing protein</fullName>
    </recommendedName>
</protein>
<sequence>MKSIRLAVSAALFVLGSSAAFANACLDAYVADVEPIVSRKCAACHNDRSPGSGVSFQKGSGYDYLVGAASTELPAMPRVTPGDSAQSYLAHKILGTHIEAGGSGSKMPPSGRLRDNEVEAIIAWIDACPVEE</sequence>
<dbReference type="GO" id="GO:0046872">
    <property type="term" value="F:metal ion binding"/>
    <property type="evidence" value="ECO:0007669"/>
    <property type="project" value="UniProtKB-KW"/>
</dbReference>
<keyword evidence="5" id="KW-0732">Signal</keyword>
<dbReference type="Pfam" id="PF13442">
    <property type="entry name" value="Cytochrome_CBB3"/>
    <property type="match status" value="1"/>
</dbReference>
<evidence type="ECO:0000256" key="2">
    <source>
        <dbReference type="ARBA" id="ARBA00022723"/>
    </source>
</evidence>
<dbReference type="RefSeq" id="WP_067460158.1">
    <property type="nucleotide sequence ID" value="NZ_LVVY01000133.1"/>
</dbReference>
<feature type="signal peptide" evidence="5">
    <location>
        <begin position="1"/>
        <end position="22"/>
    </location>
</feature>
<evidence type="ECO:0000259" key="6">
    <source>
        <dbReference type="PROSITE" id="PS51007"/>
    </source>
</evidence>
<dbReference type="GO" id="GO:0009055">
    <property type="term" value="F:electron transfer activity"/>
    <property type="evidence" value="ECO:0007669"/>
    <property type="project" value="InterPro"/>
</dbReference>
<dbReference type="AlphaFoldDB" id="A0A178HNI8"/>
<dbReference type="Proteomes" id="UP000078389">
    <property type="component" value="Unassembled WGS sequence"/>
</dbReference>
<reference evidence="7 8" key="1">
    <citation type="submission" date="2016-03" db="EMBL/GenBank/DDBJ databases">
        <title>Genome sequencing of Devosia sp. S37.</title>
        <authorList>
            <person name="Mohd Nor M."/>
        </authorList>
    </citation>
    <scope>NUCLEOTIDE SEQUENCE [LARGE SCALE GENOMIC DNA]</scope>
    <source>
        <strain evidence="7 8">S37</strain>
    </source>
</reference>
<evidence type="ECO:0000313" key="7">
    <source>
        <dbReference type="EMBL" id="OAM73564.1"/>
    </source>
</evidence>
<keyword evidence="3 4" id="KW-0408">Iron</keyword>
<dbReference type="InterPro" id="IPR036909">
    <property type="entry name" value="Cyt_c-like_dom_sf"/>
</dbReference>
<dbReference type="STRING" id="1770058.A3840_17750"/>
<evidence type="ECO:0000256" key="1">
    <source>
        <dbReference type="ARBA" id="ARBA00022617"/>
    </source>
</evidence>
<gene>
    <name evidence="7" type="ORF">A3840_17750</name>
</gene>
<dbReference type="EMBL" id="LVVY01000133">
    <property type="protein sequence ID" value="OAM73564.1"/>
    <property type="molecule type" value="Genomic_DNA"/>
</dbReference>
<evidence type="ECO:0000313" key="8">
    <source>
        <dbReference type="Proteomes" id="UP000078389"/>
    </source>
</evidence>
<name>A0A178HNI8_9HYPH</name>
<dbReference type="GO" id="GO:0020037">
    <property type="term" value="F:heme binding"/>
    <property type="evidence" value="ECO:0007669"/>
    <property type="project" value="InterPro"/>
</dbReference>
<comment type="caution">
    <text evidence="7">The sequence shown here is derived from an EMBL/GenBank/DDBJ whole genome shotgun (WGS) entry which is preliminary data.</text>
</comment>
<feature type="chain" id="PRO_5008088130" description="Cytochrome c domain-containing protein" evidence="5">
    <location>
        <begin position="23"/>
        <end position="132"/>
    </location>
</feature>
<dbReference type="InterPro" id="IPR009056">
    <property type="entry name" value="Cyt_c-like_dom"/>
</dbReference>
<evidence type="ECO:0000256" key="4">
    <source>
        <dbReference type="PROSITE-ProRule" id="PRU00433"/>
    </source>
</evidence>
<evidence type="ECO:0000256" key="5">
    <source>
        <dbReference type="SAM" id="SignalP"/>
    </source>
</evidence>
<keyword evidence="2 4" id="KW-0479">Metal-binding</keyword>
<proteinExistence type="predicted"/>